<feature type="region of interest" description="Disordered" evidence="3">
    <location>
        <begin position="20"/>
        <end position="50"/>
    </location>
</feature>
<evidence type="ECO:0000256" key="1">
    <source>
        <dbReference type="ARBA" id="ARBA00022723"/>
    </source>
</evidence>
<accession>A0A4Y9ZPX3</accession>
<protein>
    <recommendedName>
        <fullName evidence="4">Phorbol-ester/DAG-type domain-containing protein</fullName>
    </recommendedName>
</protein>
<feature type="region of interest" description="Disordered" evidence="3">
    <location>
        <begin position="224"/>
        <end position="255"/>
    </location>
</feature>
<dbReference type="SUPFAM" id="SSF57889">
    <property type="entry name" value="Cysteine-rich domain"/>
    <property type="match status" value="1"/>
</dbReference>
<evidence type="ECO:0000256" key="3">
    <source>
        <dbReference type="SAM" id="MobiDB-lite"/>
    </source>
</evidence>
<evidence type="ECO:0000313" key="5">
    <source>
        <dbReference type="EMBL" id="TFY75881.1"/>
    </source>
</evidence>
<dbReference type="Proteomes" id="UP000298061">
    <property type="component" value="Unassembled WGS sequence"/>
</dbReference>
<feature type="non-terminal residue" evidence="5">
    <location>
        <position position="1"/>
    </location>
</feature>
<dbReference type="OrthoDB" id="2964307at2759"/>
<dbReference type="CDD" id="cd00029">
    <property type="entry name" value="C1"/>
    <property type="match status" value="1"/>
</dbReference>
<feature type="region of interest" description="Disordered" evidence="3">
    <location>
        <begin position="84"/>
        <end position="105"/>
    </location>
</feature>
<comment type="caution">
    <text evidence="5">The sequence shown here is derived from an EMBL/GenBank/DDBJ whole genome shotgun (WGS) entry which is preliminary data.</text>
</comment>
<dbReference type="Gene3D" id="3.30.60.20">
    <property type="match status" value="1"/>
</dbReference>
<feature type="compositionally biased region" description="Low complexity" evidence="3">
    <location>
        <begin position="240"/>
        <end position="255"/>
    </location>
</feature>
<feature type="domain" description="Phorbol-ester/DAG-type" evidence="4">
    <location>
        <begin position="174"/>
        <end position="222"/>
    </location>
</feature>
<keyword evidence="2" id="KW-0862">Zinc</keyword>
<organism evidence="5 6">
    <name type="scientific">Hericium alpestre</name>
    <dbReference type="NCBI Taxonomy" id="135208"/>
    <lineage>
        <taxon>Eukaryota</taxon>
        <taxon>Fungi</taxon>
        <taxon>Dikarya</taxon>
        <taxon>Basidiomycota</taxon>
        <taxon>Agaricomycotina</taxon>
        <taxon>Agaricomycetes</taxon>
        <taxon>Russulales</taxon>
        <taxon>Hericiaceae</taxon>
        <taxon>Hericium</taxon>
    </lineage>
</organism>
<evidence type="ECO:0000256" key="2">
    <source>
        <dbReference type="ARBA" id="ARBA00022833"/>
    </source>
</evidence>
<dbReference type="PROSITE" id="PS50081">
    <property type="entry name" value="ZF_DAG_PE_2"/>
    <property type="match status" value="1"/>
</dbReference>
<dbReference type="STRING" id="135208.A0A4Y9ZPX3"/>
<dbReference type="AlphaFoldDB" id="A0A4Y9ZPX3"/>
<keyword evidence="1" id="KW-0479">Metal-binding</keyword>
<dbReference type="EMBL" id="SFCI01001397">
    <property type="protein sequence ID" value="TFY75881.1"/>
    <property type="molecule type" value="Genomic_DNA"/>
</dbReference>
<dbReference type="GO" id="GO:0046872">
    <property type="term" value="F:metal ion binding"/>
    <property type="evidence" value="ECO:0007669"/>
    <property type="project" value="UniProtKB-KW"/>
</dbReference>
<keyword evidence="6" id="KW-1185">Reference proteome</keyword>
<dbReference type="InterPro" id="IPR002219">
    <property type="entry name" value="PKC_DAG/PE"/>
</dbReference>
<gene>
    <name evidence="5" type="ORF">EWM64_g8131</name>
</gene>
<proteinExistence type="predicted"/>
<reference evidence="5 6" key="1">
    <citation type="submission" date="2019-02" db="EMBL/GenBank/DDBJ databases">
        <title>Genome sequencing of the rare red list fungi Hericium alpestre (H. flagellum).</title>
        <authorList>
            <person name="Buettner E."/>
            <person name="Kellner H."/>
        </authorList>
    </citation>
    <scope>NUCLEOTIDE SEQUENCE [LARGE SCALE GENOMIC DNA]</scope>
    <source>
        <strain evidence="5 6">DSM 108284</strain>
    </source>
</reference>
<feature type="compositionally biased region" description="Polar residues" evidence="3">
    <location>
        <begin position="21"/>
        <end position="50"/>
    </location>
</feature>
<dbReference type="SMART" id="SM00109">
    <property type="entry name" value="C1"/>
    <property type="match status" value="1"/>
</dbReference>
<evidence type="ECO:0000313" key="6">
    <source>
        <dbReference type="Proteomes" id="UP000298061"/>
    </source>
</evidence>
<sequence length="255" mass="26806">HRPESEEDSDEELIEAIRGLSSVTIPDQGSTAAGQNSESTQPLIDNPSSLYSDYSTTVIRSHAHQSSFAPPSLSSILTIRASDATATTPATADQPESEPQPDVPTESLVTIDSYYTAGSTGASIAAATEGGSTIRSVVPPPLVHRFTLIKPGAKRRSGSYSPPGVASEGSWSPLEFFLSSGLLGGAKCDICAKRLGRKPILECDDCNLRAHLKCGELAPRDCGTHAPRYAQQGTPPATASPNKTKSKPSSPFSQR</sequence>
<dbReference type="InterPro" id="IPR046349">
    <property type="entry name" value="C1-like_sf"/>
</dbReference>
<name>A0A4Y9ZPX3_9AGAM</name>
<dbReference type="Pfam" id="PF00130">
    <property type="entry name" value="C1_1"/>
    <property type="match status" value="1"/>
</dbReference>
<evidence type="ECO:0000259" key="4">
    <source>
        <dbReference type="PROSITE" id="PS50081"/>
    </source>
</evidence>